<protein>
    <recommendedName>
        <fullName evidence="1">Gfo/Idh/MocA-like oxidoreductase N-terminal domain-containing protein</fullName>
    </recommendedName>
</protein>
<dbReference type="EMBL" id="AP011112">
    <property type="protein sequence ID" value="BAI68905.1"/>
    <property type="molecule type" value="Genomic_DNA"/>
</dbReference>
<evidence type="ECO:0000313" key="2">
    <source>
        <dbReference type="EMBL" id="BAI68905.1"/>
    </source>
</evidence>
<reference evidence="2 3" key="1">
    <citation type="journal article" date="2010" name="J. Bacteriol.">
        <title>Complete genome sequence of the thermophilic, obligately chemolithoautotrophic hydrogen-oxidizing bacterium Hydrogenobacter thermophilus TK-6.</title>
        <authorList>
            <person name="Arai H."/>
            <person name="Kanbe H."/>
            <person name="Ishii M."/>
            <person name="Igarashi Y."/>
        </authorList>
    </citation>
    <scope>NUCLEOTIDE SEQUENCE [LARGE SCALE GENOMIC DNA]</scope>
    <source>
        <strain evidence="3">DSM 6534 / IAM 12695 / TK-6 [Tokyo]</strain>
    </source>
</reference>
<name>D3DGF3_HYDTT</name>
<dbReference type="InterPro" id="IPR036291">
    <property type="entry name" value="NAD(P)-bd_dom_sf"/>
</dbReference>
<dbReference type="PANTHER" id="PTHR43377">
    <property type="entry name" value="BILIVERDIN REDUCTASE A"/>
    <property type="match status" value="1"/>
</dbReference>
<keyword evidence="3" id="KW-1185">Reference proteome</keyword>
<dbReference type="Pfam" id="PF01408">
    <property type="entry name" value="GFO_IDH_MocA"/>
    <property type="match status" value="1"/>
</dbReference>
<dbReference type="InterPro" id="IPR000683">
    <property type="entry name" value="Gfo/Idh/MocA-like_OxRdtase_N"/>
</dbReference>
<dbReference type="KEGG" id="hth:HTH_0441"/>
<dbReference type="AlphaFoldDB" id="D3DGF3"/>
<dbReference type="eggNOG" id="COG0673">
    <property type="taxonomic scope" value="Bacteria"/>
</dbReference>
<feature type="domain" description="Gfo/Idh/MocA-like oxidoreductase N-terminal" evidence="1">
    <location>
        <begin position="1"/>
        <end position="95"/>
    </location>
</feature>
<evidence type="ECO:0000313" key="3">
    <source>
        <dbReference type="Proteomes" id="UP000002574"/>
    </source>
</evidence>
<gene>
    <name evidence="2" type="ordered locus">HTH_0441</name>
</gene>
<accession>D3DGF3</accession>
<dbReference type="Proteomes" id="UP000002574">
    <property type="component" value="Chromosome"/>
</dbReference>
<dbReference type="KEGG" id="hte:Hydth_0439"/>
<dbReference type="Gene3D" id="3.40.50.720">
    <property type="entry name" value="NAD(P)-binding Rossmann-like Domain"/>
    <property type="match status" value="1"/>
</dbReference>
<dbReference type="SUPFAM" id="SSF51735">
    <property type="entry name" value="NAD(P)-binding Rossmann-fold domains"/>
    <property type="match status" value="1"/>
</dbReference>
<dbReference type="Gene3D" id="3.30.360.10">
    <property type="entry name" value="Dihydrodipicolinate Reductase, domain 2"/>
    <property type="match status" value="1"/>
</dbReference>
<dbReference type="InterPro" id="IPR051450">
    <property type="entry name" value="Gfo/Idh/MocA_Oxidoreductases"/>
</dbReference>
<dbReference type="PANTHER" id="PTHR43377:SF6">
    <property type="entry name" value="GFO_IDH_MOCA-LIKE OXIDOREDUCTASE N-TERMINAL DOMAIN-CONTAINING PROTEIN"/>
    <property type="match status" value="1"/>
</dbReference>
<evidence type="ECO:0000259" key="1">
    <source>
        <dbReference type="Pfam" id="PF01408"/>
    </source>
</evidence>
<proteinExistence type="predicted"/>
<dbReference type="GO" id="GO:0000166">
    <property type="term" value="F:nucleotide binding"/>
    <property type="evidence" value="ECO:0007669"/>
    <property type="project" value="InterPro"/>
</dbReference>
<dbReference type="STRING" id="608538.HTH_0441"/>
<organism evidence="2 3">
    <name type="scientific">Hydrogenobacter thermophilus (strain DSM 6534 / IAM 12695 / TK-6)</name>
    <dbReference type="NCBI Taxonomy" id="608538"/>
    <lineage>
        <taxon>Bacteria</taxon>
        <taxon>Pseudomonadati</taxon>
        <taxon>Aquificota</taxon>
        <taxon>Aquificia</taxon>
        <taxon>Aquificales</taxon>
        <taxon>Aquificaceae</taxon>
        <taxon>Hydrogenobacter</taxon>
    </lineage>
</organism>
<dbReference type="OrthoDB" id="9815825at2"/>
<dbReference type="RefSeq" id="WP_012963088.1">
    <property type="nucleotide sequence ID" value="NC_013799.1"/>
</dbReference>
<sequence>MRILLVGVGNMGRKYLTKITELGHTPILCDTDPGKRVNGFSFYCHVEEVKEQVDAAIVAIEPSQHVKVSKPLLEMGLPVLLEKPPALSYREFQEIEPYTHLYISEIETFSSCLKYFPEKVQSLSIERLGRSKGYVSPLWDLAWHDLYLLQLFFENIRITQVKTGEVWEINGEVDRIPFSLKVAWEHPAPSRKWIINEGELILDLAKEEVWVKGELLHSEPRDKLKLMIQAFLKDEFNQRSRERAKRNLSLLEEAESLLRT</sequence>